<accession>A0AC59HWC5</accession>
<dbReference type="EMBL" id="AP026731">
    <property type="protein sequence ID" value="BDQ63985.1"/>
    <property type="molecule type" value="Genomic_DNA"/>
</dbReference>
<proteinExistence type="predicted"/>
<dbReference type="Proteomes" id="UP001317613">
    <property type="component" value="Plasmid pSVR2332_phage"/>
</dbReference>
<evidence type="ECO:0000313" key="2">
    <source>
        <dbReference type="Proteomes" id="UP001317613"/>
    </source>
</evidence>
<protein>
    <submittedName>
        <fullName evidence="1">Uncharacterized protein</fullName>
    </submittedName>
</protein>
<gene>
    <name evidence="1" type="ORF">EfsSVR2332_40630</name>
</gene>
<keyword evidence="1" id="KW-0614">Plasmid</keyword>
<geneLocation type="plasmid" evidence="1 2">
    <name>pSVR2332_phage</name>
</geneLocation>
<organism evidence="1 2">
    <name type="scientific">Enterococcus faecalis</name>
    <name type="common">Streptococcus faecalis</name>
    <dbReference type="NCBI Taxonomy" id="1351"/>
    <lineage>
        <taxon>Bacteria</taxon>
        <taxon>Bacillati</taxon>
        <taxon>Bacillota</taxon>
        <taxon>Bacilli</taxon>
        <taxon>Lactobacillales</taxon>
        <taxon>Enterococcaceae</taxon>
        <taxon>Enterococcus</taxon>
    </lineage>
</organism>
<sequence>MSSYTIELGFLLRGFSDINENPMMYASPFSIIENSRENFFKALGRYPFKIWGDERDQAFKEEFERMFLEYFYMKEIGFQTPAAFYLELGNFLRRKMPIYCNHWRYLLEEMYVTSTGNSQGITTNGDSRIIDSKGHSETNGKTESDSNTKSVTKGANTDLPDTQLDLDVSNLDYASQANKTESTSDTKTTGKSNSITDSEDHTINKGSSSGNSITDTFGRNKDVFDIYKQWIDSGYDLFTPLFHDCLKEQIFMPLL</sequence>
<evidence type="ECO:0000313" key="1">
    <source>
        <dbReference type="EMBL" id="BDQ63985.1"/>
    </source>
</evidence>
<reference evidence="1" key="1">
    <citation type="submission" date="2022-08" db="EMBL/GenBank/DDBJ databases">
        <title>Molecular epidemiological analysis of five strains of VanD-type vancomycin-resistant Enterococcus faecalis.</title>
        <authorList>
            <person name="Mimura K."/>
            <person name="Hashimoto Y."/>
            <person name="Tomita H."/>
        </authorList>
    </citation>
    <scope>NUCLEOTIDE SEQUENCE</scope>
    <source>
        <strain evidence="1">SVR2332</strain>
        <plasmid evidence="1">pSVR2332_phage</plasmid>
    </source>
</reference>
<name>A0AC59HWC5_ENTFL</name>